<keyword evidence="2" id="KW-1185">Reference proteome</keyword>
<organism evidence="1 2">
    <name type="scientific">Lutibaculum baratangense AMV1</name>
    <dbReference type="NCBI Taxonomy" id="631454"/>
    <lineage>
        <taxon>Bacteria</taxon>
        <taxon>Pseudomonadati</taxon>
        <taxon>Pseudomonadota</taxon>
        <taxon>Alphaproteobacteria</taxon>
        <taxon>Hyphomicrobiales</taxon>
        <taxon>Tepidamorphaceae</taxon>
        <taxon>Lutibaculum</taxon>
    </lineage>
</organism>
<sequence length="91" mass="9502">MDEAVEVALAAVQVGTPHGTDLLLARVADALQARDIRLAGVVQTNTARARRSRCDMDLVVIPGGTTIRISEDRGAGARGCHLDPAALEDAV</sequence>
<dbReference type="EMBL" id="AWXZ01000042">
    <property type="protein sequence ID" value="ESR22549.1"/>
    <property type="molecule type" value="Genomic_DNA"/>
</dbReference>
<dbReference type="STRING" id="631454.N177_4114"/>
<dbReference type="AlphaFoldDB" id="V4RAX3"/>
<dbReference type="Pfam" id="PF10649">
    <property type="entry name" value="DUF2478"/>
    <property type="match status" value="1"/>
</dbReference>
<accession>V4RAX3</accession>
<evidence type="ECO:0000313" key="1">
    <source>
        <dbReference type="EMBL" id="ESR22549.1"/>
    </source>
</evidence>
<dbReference type="PATRIC" id="fig|631454.5.peg.4062"/>
<proteinExistence type="predicted"/>
<reference evidence="1" key="1">
    <citation type="journal article" date="2014" name="Genome Announc.">
        <title>Draft Genome Sequence of Lutibaculum baratangense Strain AMV1T, Isolated from a Mud Volcano in Andamans, India.</title>
        <authorList>
            <person name="Singh A."/>
            <person name="Sreenivas A."/>
            <person name="Sathyanarayana Reddy G."/>
            <person name="Pinnaka A.K."/>
            <person name="Shivaji S."/>
        </authorList>
    </citation>
    <scope>NUCLEOTIDE SEQUENCE [LARGE SCALE GENOMIC DNA]</scope>
    <source>
        <strain evidence="1">AMV1</strain>
    </source>
</reference>
<comment type="caution">
    <text evidence="1">The sequence shown here is derived from an EMBL/GenBank/DDBJ whole genome shotgun (WGS) entry which is preliminary data.</text>
</comment>
<name>V4RAX3_9HYPH</name>
<dbReference type="InterPro" id="IPR018912">
    <property type="entry name" value="DUF2478"/>
</dbReference>
<protein>
    <submittedName>
        <fullName evidence="1">Uncharacterized protein</fullName>
    </submittedName>
</protein>
<evidence type="ECO:0000313" key="2">
    <source>
        <dbReference type="Proteomes" id="UP000017819"/>
    </source>
</evidence>
<gene>
    <name evidence="1" type="ORF">N177_4114</name>
</gene>
<dbReference type="Proteomes" id="UP000017819">
    <property type="component" value="Unassembled WGS sequence"/>
</dbReference>